<sequence length="281" mass="31153">MPEVRSSGDARIYYEDVGRGEPTLLFIPGWCTTREVFRPLVARCAARHRVLCVDVRGHGESGGGGADFDSDTVLQDLLTVVKASGAGQVVPVALSHAGWWAIELRRELGAERVPQLVLMDWIISEPPPAFADALRGLMSDRWRETREGLFGMWLQDVKDENIIRYTRDVMGGFGEEMWARAAREISSAYAREGSPLRALFGLRPPTPTLHLYSQPDAHEYLDAQVAFSTQHPWFHVMKLPAISHFPMLEVPDLVAAGIEALVSARETYMNTNLDAASTPPA</sequence>
<keyword evidence="2" id="KW-0378">Hydrolase</keyword>
<dbReference type="InterPro" id="IPR029058">
    <property type="entry name" value="AB_hydrolase_fold"/>
</dbReference>
<feature type="domain" description="AB hydrolase-1" evidence="1">
    <location>
        <begin position="24"/>
        <end position="256"/>
    </location>
</feature>
<evidence type="ECO:0000313" key="3">
    <source>
        <dbReference type="Proteomes" id="UP000662747"/>
    </source>
</evidence>
<protein>
    <submittedName>
        <fullName evidence="2">Alpha/beta hydrolase</fullName>
    </submittedName>
</protein>
<accession>A0ABX7NZW6</accession>
<dbReference type="RefSeq" id="WP_206725839.1">
    <property type="nucleotide sequence ID" value="NZ_CP071090.1"/>
</dbReference>
<dbReference type="GO" id="GO:0016787">
    <property type="term" value="F:hydrolase activity"/>
    <property type="evidence" value="ECO:0007669"/>
    <property type="project" value="UniProtKB-KW"/>
</dbReference>
<gene>
    <name evidence="2" type="ORF">JY651_04715</name>
</gene>
<evidence type="ECO:0000313" key="2">
    <source>
        <dbReference type="EMBL" id="QSQ24273.1"/>
    </source>
</evidence>
<dbReference type="Pfam" id="PF12697">
    <property type="entry name" value="Abhydrolase_6"/>
    <property type="match status" value="1"/>
</dbReference>
<dbReference type="Gene3D" id="3.40.50.1820">
    <property type="entry name" value="alpha/beta hydrolase"/>
    <property type="match status" value="1"/>
</dbReference>
<proteinExistence type="predicted"/>
<dbReference type="SUPFAM" id="SSF53474">
    <property type="entry name" value="alpha/beta-Hydrolases"/>
    <property type="match status" value="1"/>
</dbReference>
<keyword evidence="3" id="KW-1185">Reference proteome</keyword>
<evidence type="ECO:0000259" key="1">
    <source>
        <dbReference type="Pfam" id="PF12697"/>
    </source>
</evidence>
<reference evidence="2 3" key="1">
    <citation type="submission" date="2021-02" db="EMBL/GenBank/DDBJ databases">
        <title>De Novo genome assembly of isolated myxobacteria.</title>
        <authorList>
            <person name="Stevens D.C."/>
        </authorList>
    </citation>
    <scope>NUCLEOTIDE SEQUENCE [LARGE SCALE GENOMIC DNA]</scope>
    <source>
        <strain evidence="3">SCPEA02</strain>
    </source>
</reference>
<organism evidence="2 3">
    <name type="scientific">Pyxidicoccus parkwayensis</name>
    <dbReference type="NCBI Taxonomy" id="2813578"/>
    <lineage>
        <taxon>Bacteria</taxon>
        <taxon>Pseudomonadati</taxon>
        <taxon>Myxococcota</taxon>
        <taxon>Myxococcia</taxon>
        <taxon>Myxococcales</taxon>
        <taxon>Cystobacterineae</taxon>
        <taxon>Myxococcaceae</taxon>
        <taxon>Pyxidicoccus</taxon>
    </lineage>
</organism>
<dbReference type="PANTHER" id="PTHR43433:SF5">
    <property type="entry name" value="AB HYDROLASE-1 DOMAIN-CONTAINING PROTEIN"/>
    <property type="match status" value="1"/>
</dbReference>
<dbReference type="Gene3D" id="1.10.210.20">
    <property type="match status" value="1"/>
</dbReference>
<dbReference type="PANTHER" id="PTHR43433">
    <property type="entry name" value="HYDROLASE, ALPHA/BETA FOLD FAMILY PROTEIN"/>
    <property type="match status" value="1"/>
</dbReference>
<dbReference type="InterPro" id="IPR000073">
    <property type="entry name" value="AB_hydrolase_1"/>
</dbReference>
<dbReference type="EMBL" id="CP071090">
    <property type="protein sequence ID" value="QSQ24273.1"/>
    <property type="molecule type" value="Genomic_DNA"/>
</dbReference>
<dbReference type="Proteomes" id="UP000662747">
    <property type="component" value="Chromosome"/>
</dbReference>
<name>A0ABX7NZW6_9BACT</name>
<dbReference type="InterPro" id="IPR050471">
    <property type="entry name" value="AB_hydrolase"/>
</dbReference>